<dbReference type="InterPro" id="IPR003656">
    <property type="entry name" value="Znf_BED"/>
</dbReference>
<dbReference type="InterPro" id="IPR036236">
    <property type="entry name" value="Znf_C2H2_sf"/>
</dbReference>
<dbReference type="InterPro" id="IPR025525">
    <property type="entry name" value="hAT-like_transposase_RNase-H"/>
</dbReference>
<dbReference type="GO" id="GO:0003677">
    <property type="term" value="F:DNA binding"/>
    <property type="evidence" value="ECO:0007669"/>
    <property type="project" value="UniProtKB-KW"/>
</dbReference>
<keyword evidence="13" id="KW-1185">Reference proteome</keyword>
<dbReference type="SUPFAM" id="SSF57667">
    <property type="entry name" value="beta-beta-alpha zinc fingers"/>
    <property type="match status" value="1"/>
</dbReference>
<dbReference type="GO" id="GO:0008270">
    <property type="term" value="F:zinc ion binding"/>
    <property type="evidence" value="ECO:0007669"/>
    <property type="project" value="UniProtKB-KW"/>
</dbReference>
<comment type="subcellular location">
    <subcellularLocation>
        <location evidence="1">Nucleus</location>
    </subcellularLocation>
</comment>
<dbReference type="AlphaFoldDB" id="A0AAV6X083"/>
<comment type="subunit">
    <text evidence="2">Homodimer.</text>
</comment>
<evidence type="ECO:0000256" key="9">
    <source>
        <dbReference type="ARBA" id="ARBA00023242"/>
    </source>
</evidence>
<dbReference type="GO" id="GO:0046983">
    <property type="term" value="F:protein dimerization activity"/>
    <property type="evidence" value="ECO:0007669"/>
    <property type="project" value="InterPro"/>
</dbReference>
<protein>
    <recommendedName>
        <fullName evidence="11">BED-type domain-containing protein</fullName>
    </recommendedName>
</protein>
<dbReference type="GO" id="GO:0005634">
    <property type="term" value="C:nucleus"/>
    <property type="evidence" value="ECO:0007669"/>
    <property type="project" value="UniProtKB-SubCell"/>
</dbReference>
<dbReference type="PANTHER" id="PTHR46481:SF11">
    <property type="entry name" value="ZINC FINGER BED DOMAIN-CONTAINING PROTEIN RICESLEEPER 2-LIKE"/>
    <property type="match status" value="1"/>
</dbReference>
<evidence type="ECO:0000256" key="4">
    <source>
        <dbReference type="ARBA" id="ARBA00022771"/>
    </source>
</evidence>
<evidence type="ECO:0000259" key="11">
    <source>
        <dbReference type="PROSITE" id="PS50808"/>
    </source>
</evidence>
<evidence type="ECO:0000256" key="3">
    <source>
        <dbReference type="ARBA" id="ARBA00022723"/>
    </source>
</evidence>
<reference evidence="12" key="1">
    <citation type="submission" date="2019-10" db="EMBL/GenBank/DDBJ databases">
        <authorList>
            <person name="Zhang R."/>
            <person name="Pan Y."/>
            <person name="Wang J."/>
            <person name="Ma R."/>
            <person name="Yu S."/>
        </authorList>
    </citation>
    <scope>NUCLEOTIDE SEQUENCE</scope>
    <source>
        <strain evidence="12">LA-IB0</strain>
        <tissue evidence="12">Leaf</tissue>
    </source>
</reference>
<keyword evidence="5" id="KW-0862">Zinc</keyword>
<organism evidence="12 13">
    <name type="scientific">Buddleja alternifolia</name>
    <dbReference type="NCBI Taxonomy" id="168488"/>
    <lineage>
        <taxon>Eukaryota</taxon>
        <taxon>Viridiplantae</taxon>
        <taxon>Streptophyta</taxon>
        <taxon>Embryophyta</taxon>
        <taxon>Tracheophyta</taxon>
        <taxon>Spermatophyta</taxon>
        <taxon>Magnoliopsida</taxon>
        <taxon>eudicotyledons</taxon>
        <taxon>Gunneridae</taxon>
        <taxon>Pentapetalae</taxon>
        <taxon>asterids</taxon>
        <taxon>lamiids</taxon>
        <taxon>Lamiales</taxon>
        <taxon>Scrophulariaceae</taxon>
        <taxon>Buddlejeae</taxon>
        <taxon>Buddleja</taxon>
    </lineage>
</organism>
<accession>A0AAV6X083</accession>
<dbReference type="InterPro" id="IPR012337">
    <property type="entry name" value="RNaseH-like_sf"/>
</dbReference>
<evidence type="ECO:0000256" key="5">
    <source>
        <dbReference type="ARBA" id="ARBA00022833"/>
    </source>
</evidence>
<keyword evidence="9" id="KW-0539">Nucleus</keyword>
<evidence type="ECO:0000313" key="13">
    <source>
        <dbReference type="Proteomes" id="UP000826271"/>
    </source>
</evidence>
<keyword evidence="8" id="KW-0804">Transcription</keyword>
<evidence type="ECO:0000256" key="6">
    <source>
        <dbReference type="ARBA" id="ARBA00023015"/>
    </source>
</evidence>
<keyword evidence="6" id="KW-0805">Transcription regulation</keyword>
<dbReference type="Pfam" id="PF14372">
    <property type="entry name" value="hAT-like_RNase-H"/>
    <property type="match status" value="1"/>
</dbReference>
<evidence type="ECO:0000256" key="2">
    <source>
        <dbReference type="ARBA" id="ARBA00011738"/>
    </source>
</evidence>
<sequence length="941" mass="107671">MKKNCVGAAPRTEYLPKDFEAQQQTGGHGAPEMDIRKNIRETNTLRETWNRKLPEQTFYTGEGEDDDMDSLFNMTSDDGDAEDDYTIPTEELREMAAPYRRALVVEVLGRKIDFGYLFAVSVEDMCRRYPNATSVNVGTPDIHSLVMEAVFSLRNLEVLTLGKGQLGDDFSYYNLVHYLSSYYIHLMAYLDDNIRGNKIELQPAYVWSWSKDLRFEKIVKRNGDEKSKLLKKISRDLAQGDKGGAMESQGVESVQSINHRDDNTEVEMIEIDGDNHEEKCATLETDDIRPQESGKRKQTSKVWEHFKKVKVDDIQYAECKYCKIHLKAPPSFGTTGLFKHYQKACKKRPRGLDIRQSLIKTSKKVNGAEELTTHIFSQEYTRSELARMVILHDYPLSIVEHVGFRRYSASLQPSFTMISRNTLKNDIFSIHNDEKVKFYKSLEKLKCRVAITTDMWTASNNKKGFMAITAHFIDDSWRLQSCILRFVYVPALHTADVLCDLLANALMDCNIDRKVSTITVDNCTTNDAMLRRLLDRLPTKDMLLDGKVLHMRCCAHILNLIVKDGLETISSTIERIRDSVVYWTASPARVEKFEKVARQLNVSCGKKLSLNCKTRWNSTYLMLQTAITYKDVFPRAKARDIHYRNLPIDEDWENAVEICSKLKLFYNVTEMFSGTLYPTSNFYFQKICEIKVKLDEWVKSTNLMIQDMAKDMLEKYEKYWDSCHILMGAAAVLDPRYKMKLVEFYFPLIYPKSAQSKIAEIRQSCYDLLVDYQTRVATNLKDTSSVGGSGKSGSMSSGVASVSESEHLDMFDQFVASSSNFSTKASLTSELDFYLEEGVLPRTSESWWKMNGVKYPNLQKMAKDILAIPVSTVASESAFSTSGRLVSPHRNRLHPSTLEALMCARRWLWNEGNGTCSKFSGLEACPTMLDEEEDEESFVET</sequence>
<dbReference type="Pfam" id="PF02892">
    <property type="entry name" value="zf-BED"/>
    <property type="match status" value="1"/>
</dbReference>
<evidence type="ECO:0000256" key="1">
    <source>
        <dbReference type="ARBA" id="ARBA00004123"/>
    </source>
</evidence>
<dbReference type="Proteomes" id="UP000826271">
    <property type="component" value="Unassembled WGS sequence"/>
</dbReference>
<dbReference type="PANTHER" id="PTHR46481">
    <property type="entry name" value="ZINC FINGER BED DOMAIN-CONTAINING PROTEIN 4"/>
    <property type="match status" value="1"/>
</dbReference>
<evidence type="ECO:0000256" key="7">
    <source>
        <dbReference type="ARBA" id="ARBA00023125"/>
    </source>
</evidence>
<dbReference type="InterPro" id="IPR008906">
    <property type="entry name" value="HATC_C_dom"/>
</dbReference>
<dbReference type="InterPro" id="IPR052035">
    <property type="entry name" value="ZnF_BED_domain_contain"/>
</dbReference>
<keyword evidence="3" id="KW-0479">Metal-binding</keyword>
<dbReference type="EMBL" id="WHWC01000012">
    <property type="protein sequence ID" value="KAG8372670.1"/>
    <property type="molecule type" value="Genomic_DNA"/>
</dbReference>
<dbReference type="Pfam" id="PF05699">
    <property type="entry name" value="Dimer_Tnp_hAT"/>
    <property type="match status" value="1"/>
</dbReference>
<keyword evidence="4 10" id="KW-0863">Zinc-finger</keyword>
<evidence type="ECO:0000256" key="10">
    <source>
        <dbReference type="PROSITE-ProRule" id="PRU00027"/>
    </source>
</evidence>
<proteinExistence type="predicted"/>
<dbReference type="PROSITE" id="PS50808">
    <property type="entry name" value="ZF_BED"/>
    <property type="match status" value="1"/>
</dbReference>
<gene>
    <name evidence="12" type="ORF">BUALT_Bualt12G0090800</name>
</gene>
<evidence type="ECO:0000256" key="8">
    <source>
        <dbReference type="ARBA" id="ARBA00023163"/>
    </source>
</evidence>
<dbReference type="SMART" id="SM00614">
    <property type="entry name" value="ZnF_BED"/>
    <property type="match status" value="1"/>
</dbReference>
<evidence type="ECO:0000313" key="12">
    <source>
        <dbReference type="EMBL" id="KAG8372670.1"/>
    </source>
</evidence>
<comment type="caution">
    <text evidence="12">The sequence shown here is derived from an EMBL/GenBank/DDBJ whole genome shotgun (WGS) entry which is preliminary data.</text>
</comment>
<name>A0AAV6X083_9LAMI</name>
<feature type="domain" description="BED-type" evidence="11">
    <location>
        <begin position="297"/>
        <end position="352"/>
    </location>
</feature>
<dbReference type="SUPFAM" id="SSF53098">
    <property type="entry name" value="Ribonuclease H-like"/>
    <property type="match status" value="1"/>
</dbReference>
<keyword evidence="7" id="KW-0238">DNA-binding</keyword>